<dbReference type="RefSeq" id="WP_207857636.1">
    <property type="nucleotide sequence ID" value="NZ_JAFREP010000004.1"/>
</dbReference>
<reference evidence="15" key="1">
    <citation type="submission" date="2021-03" db="EMBL/GenBank/DDBJ databases">
        <authorList>
            <person name="Wang G."/>
        </authorList>
    </citation>
    <scope>NUCLEOTIDE SEQUENCE</scope>
    <source>
        <strain evidence="15">KCTC 12899</strain>
    </source>
</reference>
<keyword evidence="5" id="KW-0851">Voltage-gated channel</keyword>
<keyword evidence="2" id="KW-0813">Transport</keyword>
<dbReference type="GO" id="GO:0005886">
    <property type="term" value="C:plasma membrane"/>
    <property type="evidence" value="ECO:0007669"/>
    <property type="project" value="TreeGrafter"/>
</dbReference>
<gene>
    <name evidence="15" type="ORF">J3U88_06260</name>
</gene>
<dbReference type="InterPro" id="IPR013099">
    <property type="entry name" value="K_chnl_dom"/>
</dbReference>
<dbReference type="PANTHER" id="PTHR11767:SF102">
    <property type="entry name" value="INWARDLY RECTIFYING POTASSIUM CHANNEL 1, ISOFORM F"/>
    <property type="match status" value="1"/>
</dbReference>
<keyword evidence="8" id="KW-0406">Ion transport</keyword>
<dbReference type="InterPro" id="IPR016449">
    <property type="entry name" value="K_chnl_inward-rec_Kir"/>
</dbReference>
<evidence type="ECO:0000313" key="15">
    <source>
        <dbReference type="EMBL" id="MBO1318060.1"/>
    </source>
</evidence>
<sequence length="693" mass="77946">MRSRWFHIPKFHTIQSNMEKRVGWLELFYDLIFVASFIQLGNTLSEYVSIERFFGFIALFTPIWIVWYGFTHFANRFDVDDFLHRSIVYCQMFAVGAMAVTVPQALRGEHQLFAYAYAGAQFCIFLMYLRCRFHQKEGRETTTHWALVWLAGTLLWLISAWLPTPYAYGAWVLGLLLVIGSPLRRSVRAFEMRYPVDLEHLSERYGLMTIIVLGESFVKMLGGLVANEPSLPALAHASFALIVTCALWWIYFDDIADSRLRRFPFAYPLWLFGHLPLHCGTIAVGVGLQKVIYFDLWAPGDPKYRWLLCGALALVFFATALVESVTERKNAVLSDQLRVYVRLLFGFLMVVLPAAAATMPSLWFLVLLAGACLIQVGFDMMTAPFDERNLLKHHGGEHPPAPAPKPGRTVGSGHSVSRGAPSNLRQDLFTYFMQASWIALFITIAVFFFLLNVLFAALYLMVPDTIANARPDSFADAFYFSVQTMSTIGYGTLTPTSDYGHIIATIEAGVSWICVALVTGLIFAKASRPRHAVLFSEPILLTRHNSQPVLMFRVGNARGNDIIDASLNLTVLIDEVTDEGNHLRAVKDLKLTRSSTPFFSMTWLVIHPVDEDSPLFGLGPDQIAARVSAFCAVIVGHDGTYSQSVYARHTYYPEDVKADHTFVDVLSSLDDGRVVVDYHRFHQTQPVKGSPPE</sequence>
<feature type="transmembrane region" description="Helical" evidence="12">
    <location>
        <begin position="86"/>
        <end position="106"/>
    </location>
</feature>
<keyword evidence="9 12" id="KW-0472">Membrane</keyword>
<feature type="domain" description="Inward rectifier potassium channel C-terminal" evidence="14">
    <location>
        <begin position="533"/>
        <end position="688"/>
    </location>
</feature>
<feature type="domain" description="Potassium channel" evidence="13">
    <location>
        <begin position="451"/>
        <end position="524"/>
    </location>
</feature>
<dbReference type="GO" id="GO:0034702">
    <property type="term" value="C:monoatomic ion channel complex"/>
    <property type="evidence" value="ECO:0007669"/>
    <property type="project" value="UniProtKB-KW"/>
</dbReference>
<accession>A0A8J7Q2G5</accession>
<feature type="transmembrane region" description="Helical" evidence="12">
    <location>
        <begin position="143"/>
        <end position="162"/>
    </location>
</feature>
<dbReference type="Gene3D" id="1.10.287.70">
    <property type="match status" value="1"/>
</dbReference>
<dbReference type="InterPro" id="IPR041647">
    <property type="entry name" value="IRK_C"/>
</dbReference>
<comment type="subcellular location">
    <subcellularLocation>
        <location evidence="1">Membrane</location>
        <topology evidence="1">Multi-pass membrane protein</topology>
    </subcellularLocation>
</comment>
<dbReference type="GO" id="GO:1990573">
    <property type="term" value="P:potassium ion import across plasma membrane"/>
    <property type="evidence" value="ECO:0007669"/>
    <property type="project" value="TreeGrafter"/>
</dbReference>
<dbReference type="Pfam" id="PF07885">
    <property type="entry name" value="Ion_trans_2"/>
    <property type="match status" value="1"/>
</dbReference>
<feature type="transmembrane region" description="Helical" evidence="12">
    <location>
        <begin position="21"/>
        <end position="41"/>
    </location>
</feature>
<dbReference type="InterPro" id="IPR014756">
    <property type="entry name" value="Ig_E-set"/>
</dbReference>
<keyword evidence="10" id="KW-0407">Ion channel</keyword>
<dbReference type="SUPFAM" id="SSF81296">
    <property type="entry name" value="E set domains"/>
    <property type="match status" value="1"/>
</dbReference>
<evidence type="ECO:0000256" key="8">
    <source>
        <dbReference type="ARBA" id="ARBA00023065"/>
    </source>
</evidence>
<dbReference type="InterPro" id="IPR010640">
    <property type="entry name" value="Low_temperature_requirement_A"/>
</dbReference>
<dbReference type="PANTHER" id="PTHR11767">
    <property type="entry name" value="INWARD RECTIFIER POTASSIUM CHANNEL"/>
    <property type="match status" value="1"/>
</dbReference>
<dbReference type="PRINTS" id="PR01320">
    <property type="entry name" value="KIRCHANNEL"/>
</dbReference>
<dbReference type="InterPro" id="IPR013518">
    <property type="entry name" value="K_chnl_inward-rec_Kir_cyto"/>
</dbReference>
<name>A0A8J7Q2G5_9BACT</name>
<feature type="transmembrane region" description="Helical" evidence="12">
    <location>
        <begin position="343"/>
        <end position="376"/>
    </location>
</feature>
<evidence type="ECO:0000256" key="11">
    <source>
        <dbReference type="SAM" id="MobiDB-lite"/>
    </source>
</evidence>
<dbReference type="SUPFAM" id="SSF81324">
    <property type="entry name" value="Voltage-gated potassium channels"/>
    <property type="match status" value="1"/>
</dbReference>
<evidence type="ECO:0000313" key="16">
    <source>
        <dbReference type="Proteomes" id="UP000664417"/>
    </source>
</evidence>
<evidence type="ECO:0000256" key="10">
    <source>
        <dbReference type="ARBA" id="ARBA00023303"/>
    </source>
</evidence>
<dbReference type="Proteomes" id="UP000664417">
    <property type="component" value="Unassembled WGS sequence"/>
</dbReference>
<comment type="caution">
    <text evidence="15">The sequence shown here is derived from an EMBL/GenBank/DDBJ whole genome shotgun (WGS) entry which is preliminary data.</text>
</comment>
<evidence type="ECO:0000256" key="5">
    <source>
        <dbReference type="ARBA" id="ARBA00022882"/>
    </source>
</evidence>
<feature type="transmembrane region" description="Helical" evidence="12">
    <location>
        <begin position="304"/>
        <end position="322"/>
    </location>
</feature>
<feature type="transmembrane region" description="Helical" evidence="12">
    <location>
        <begin position="437"/>
        <end position="462"/>
    </location>
</feature>
<feature type="transmembrane region" description="Helical" evidence="12">
    <location>
        <begin position="499"/>
        <end position="524"/>
    </location>
</feature>
<feature type="transmembrane region" description="Helical" evidence="12">
    <location>
        <begin position="233"/>
        <end position="252"/>
    </location>
</feature>
<keyword evidence="3" id="KW-0633">Potassium transport</keyword>
<evidence type="ECO:0000256" key="2">
    <source>
        <dbReference type="ARBA" id="ARBA00022448"/>
    </source>
</evidence>
<keyword evidence="6" id="KW-0630">Potassium</keyword>
<dbReference type="AlphaFoldDB" id="A0A8J7Q2G5"/>
<keyword evidence="7 12" id="KW-1133">Transmembrane helix</keyword>
<dbReference type="GO" id="GO:0034765">
    <property type="term" value="P:regulation of monoatomic ion transmembrane transport"/>
    <property type="evidence" value="ECO:0007669"/>
    <property type="project" value="TreeGrafter"/>
</dbReference>
<feature type="transmembrane region" description="Helical" evidence="12">
    <location>
        <begin position="53"/>
        <end position="74"/>
    </location>
</feature>
<evidence type="ECO:0000256" key="9">
    <source>
        <dbReference type="ARBA" id="ARBA00023136"/>
    </source>
</evidence>
<evidence type="ECO:0000256" key="7">
    <source>
        <dbReference type="ARBA" id="ARBA00022989"/>
    </source>
</evidence>
<proteinExistence type="predicted"/>
<dbReference type="Gene3D" id="2.60.40.1400">
    <property type="entry name" value="G protein-activated inward rectifier potassium channel 1"/>
    <property type="match status" value="1"/>
</dbReference>
<keyword evidence="4 12" id="KW-0812">Transmembrane</keyword>
<protein>
    <submittedName>
        <fullName evidence="15">Low temperature requirement protein A</fullName>
    </submittedName>
</protein>
<dbReference type="Pfam" id="PF06772">
    <property type="entry name" value="LtrA"/>
    <property type="match status" value="1"/>
</dbReference>
<evidence type="ECO:0000256" key="1">
    <source>
        <dbReference type="ARBA" id="ARBA00004141"/>
    </source>
</evidence>
<evidence type="ECO:0000259" key="14">
    <source>
        <dbReference type="Pfam" id="PF17655"/>
    </source>
</evidence>
<evidence type="ECO:0000259" key="13">
    <source>
        <dbReference type="Pfam" id="PF07885"/>
    </source>
</evidence>
<organism evidence="15 16">
    <name type="scientific">Acanthopleuribacter pedis</name>
    <dbReference type="NCBI Taxonomy" id="442870"/>
    <lineage>
        <taxon>Bacteria</taxon>
        <taxon>Pseudomonadati</taxon>
        <taxon>Acidobacteriota</taxon>
        <taxon>Holophagae</taxon>
        <taxon>Acanthopleuribacterales</taxon>
        <taxon>Acanthopleuribacteraceae</taxon>
        <taxon>Acanthopleuribacter</taxon>
    </lineage>
</organism>
<dbReference type="GO" id="GO:0005242">
    <property type="term" value="F:inward rectifier potassium channel activity"/>
    <property type="evidence" value="ECO:0007669"/>
    <property type="project" value="InterPro"/>
</dbReference>
<feature type="transmembrane region" description="Helical" evidence="12">
    <location>
        <begin position="205"/>
        <end position="227"/>
    </location>
</feature>
<feature type="region of interest" description="Disordered" evidence="11">
    <location>
        <begin position="394"/>
        <end position="418"/>
    </location>
</feature>
<dbReference type="Pfam" id="PF17655">
    <property type="entry name" value="IRK_C"/>
    <property type="match status" value="1"/>
</dbReference>
<dbReference type="EMBL" id="JAFREP010000004">
    <property type="protein sequence ID" value="MBO1318060.1"/>
    <property type="molecule type" value="Genomic_DNA"/>
</dbReference>
<keyword evidence="16" id="KW-1185">Reference proteome</keyword>
<feature type="transmembrane region" description="Helical" evidence="12">
    <location>
        <begin position="264"/>
        <end position="284"/>
    </location>
</feature>
<evidence type="ECO:0000256" key="3">
    <source>
        <dbReference type="ARBA" id="ARBA00022538"/>
    </source>
</evidence>
<feature type="transmembrane region" description="Helical" evidence="12">
    <location>
        <begin position="168"/>
        <end position="184"/>
    </location>
</feature>
<evidence type="ECO:0000256" key="6">
    <source>
        <dbReference type="ARBA" id="ARBA00022958"/>
    </source>
</evidence>
<evidence type="ECO:0000256" key="12">
    <source>
        <dbReference type="SAM" id="Phobius"/>
    </source>
</evidence>
<feature type="transmembrane region" description="Helical" evidence="12">
    <location>
        <begin position="112"/>
        <end position="131"/>
    </location>
</feature>
<evidence type="ECO:0000256" key="4">
    <source>
        <dbReference type="ARBA" id="ARBA00022692"/>
    </source>
</evidence>